<organism evidence="1 2">
    <name type="scientific">Marinigracilibium pacificum</name>
    <dbReference type="NCBI Taxonomy" id="2729599"/>
    <lineage>
        <taxon>Bacteria</taxon>
        <taxon>Pseudomonadati</taxon>
        <taxon>Bacteroidota</taxon>
        <taxon>Cytophagia</taxon>
        <taxon>Cytophagales</taxon>
        <taxon>Flammeovirgaceae</taxon>
        <taxon>Marinigracilibium</taxon>
    </lineage>
</organism>
<dbReference type="AlphaFoldDB" id="A0A848J477"/>
<proteinExistence type="predicted"/>
<protein>
    <submittedName>
        <fullName evidence="1">Uncharacterized protein</fullName>
    </submittedName>
</protein>
<keyword evidence="2" id="KW-1185">Reference proteome</keyword>
<evidence type="ECO:0000313" key="1">
    <source>
        <dbReference type="EMBL" id="NMM50526.1"/>
    </source>
</evidence>
<sequence>MRILSATLLFKQIFGNNQLELILPENNKTHMWDKSNRVALIQSLCLIDMKKTLTLFGLCAASIMFGQTTTDTIYYQAIKKNLPDWEILDANNYIKELDIYKTNSIDELNFVKGDFNCDQVEDFFTLLYKKNKNELGLWFFYLNDDKYSCIKIDSIPETKYPYGYGISLVNPGQISDMYEETQINLNCNAIQIIKFEAASVIHYWTLDGFKELQTGD</sequence>
<reference evidence="1 2" key="1">
    <citation type="submission" date="2020-04" db="EMBL/GenBank/DDBJ databases">
        <title>Flammeovirgaceae bacterium KN852 isolated from deep sea.</title>
        <authorList>
            <person name="Zhang D.-C."/>
        </authorList>
    </citation>
    <scope>NUCLEOTIDE SEQUENCE [LARGE SCALE GENOMIC DNA]</scope>
    <source>
        <strain evidence="1 2">KN852</strain>
    </source>
</reference>
<evidence type="ECO:0000313" key="2">
    <source>
        <dbReference type="Proteomes" id="UP000559010"/>
    </source>
</evidence>
<gene>
    <name evidence="1" type="ORF">HH304_19100</name>
</gene>
<dbReference type="Proteomes" id="UP000559010">
    <property type="component" value="Unassembled WGS sequence"/>
</dbReference>
<dbReference type="EMBL" id="JABBNU010000014">
    <property type="protein sequence ID" value="NMM50526.1"/>
    <property type="molecule type" value="Genomic_DNA"/>
</dbReference>
<name>A0A848J477_9BACT</name>
<accession>A0A848J477</accession>
<dbReference type="RefSeq" id="WP_169684894.1">
    <property type="nucleotide sequence ID" value="NZ_JABBNU010000014.1"/>
</dbReference>
<comment type="caution">
    <text evidence="1">The sequence shown here is derived from an EMBL/GenBank/DDBJ whole genome shotgun (WGS) entry which is preliminary data.</text>
</comment>